<evidence type="ECO:0000259" key="3">
    <source>
        <dbReference type="Pfam" id="PF20695"/>
    </source>
</evidence>
<dbReference type="GO" id="GO:0046281">
    <property type="term" value="P:cinnamic acid catabolic process"/>
    <property type="evidence" value="ECO:0007669"/>
    <property type="project" value="TreeGrafter"/>
</dbReference>
<sequence length="506" mass="54836">MDKTMAHPVNPVTDLRDWLERAAQIGELQRITLPVSPVEEMSAVTYLAARQGVSPAVLFESPDAPSGFRHLWNLFGPSVARTAITLEADPDLPVMALIRQTKEKLRQGIDPREVPRTEAPIFQNSLTGDQIDLNALPIPRHWPRDGGLYAGTADAVFTRDPDNGAMNIGTYRMMIQGKRQVGLSMAPGKDALRHIHRAWEKGTALPVAAAWGIDPLLMVAGSQSLPPGASEYAFAGGIKGQPVEVVRAATSDLLIPARAEVVIEGLIHPHATRAEGPFGEFTGYYGYQDRHAPLIEVTALHYRHRPVLTNALMADFPSNEQGAFFSTIRSAKIWNDLDKLGIQGICGVYCPPAAAGAFGMVVISLEQKYAGHAAQVLALAASVPGGAYITKWIVAVDSDVDPSDMNQVLWAMATRATPADDIDILRNTRGSPLDPAQNPPEKRFFGSKALINACKDYRVLHSFPARTLLRQSVYEQVAARWAEYGFSGPVPAVCGFEPEASAPGDR</sequence>
<dbReference type="PANTHER" id="PTHR30108:SF17">
    <property type="entry name" value="FERULIC ACID DECARBOXYLASE 1"/>
    <property type="match status" value="1"/>
</dbReference>
<dbReference type="EMBL" id="PJZF01000003">
    <property type="protein sequence ID" value="PLR40661.1"/>
    <property type="molecule type" value="Genomic_DNA"/>
</dbReference>
<dbReference type="AlphaFoldDB" id="A0A2N5EDT4"/>
<evidence type="ECO:0000313" key="6">
    <source>
        <dbReference type="Proteomes" id="UP000234240"/>
    </source>
</evidence>
<evidence type="ECO:0000259" key="2">
    <source>
        <dbReference type="Pfam" id="PF01977"/>
    </source>
</evidence>
<feature type="domain" description="3-octaprenyl-4-hydroxybenzoate carboxy-lyase-like N-terminal" evidence="3">
    <location>
        <begin position="22"/>
        <end position="94"/>
    </location>
</feature>
<dbReference type="InterPro" id="IPR048304">
    <property type="entry name" value="UbiD_Rift_dom"/>
</dbReference>
<feature type="domain" description="3-octaprenyl-4-hydroxybenzoate carboxy-lyase-like Rift-related" evidence="2">
    <location>
        <begin position="113"/>
        <end position="311"/>
    </location>
</feature>
<dbReference type="InterPro" id="IPR002830">
    <property type="entry name" value="UbiD"/>
</dbReference>
<dbReference type="NCBIfam" id="TIGR00148">
    <property type="entry name" value="UbiD family decarboxylase"/>
    <property type="match status" value="1"/>
</dbReference>
<protein>
    <submittedName>
        <fullName evidence="5">UbiD family decarboxylase</fullName>
    </submittedName>
</protein>
<reference evidence="5 6" key="1">
    <citation type="submission" date="2017-12" db="EMBL/GenBank/DDBJ databases">
        <title>Characterization of six clinical isolates of Enterochimera gen. nov., a novel genus of the Yersiniaciae family and the three species Enterochimera arupensis sp. nov., Enterochimera coloradensis sp. nov, and Enterochimera californica sp. nov.</title>
        <authorList>
            <person name="Rossi A."/>
            <person name="Fisher M."/>
        </authorList>
    </citation>
    <scope>NUCLEOTIDE SEQUENCE [LARGE SCALE GENOMIC DNA]</scope>
    <source>
        <strain evidence="6">2015-Iso6</strain>
    </source>
</reference>
<dbReference type="InterPro" id="IPR049381">
    <property type="entry name" value="UbiD-like_C"/>
</dbReference>
<gene>
    <name evidence="5" type="ORF">CYR55_05095</name>
</gene>
<dbReference type="Pfam" id="PF20695">
    <property type="entry name" value="UbiD_N"/>
    <property type="match status" value="1"/>
</dbReference>
<dbReference type="OrthoDB" id="9809841at2"/>
<dbReference type="GO" id="GO:0033494">
    <property type="term" value="P:ferulate metabolic process"/>
    <property type="evidence" value="ECO:0007669"/>
    <property type="project" value="TreeGrafter"/>
</dbReference>
<keyword evidence="1" id="KW-0210">Decarboxylase</keyword>
<dbReference type="SUPFAM" id="SSF143968">
    <property type="entry name" value="UbiD C-terminal domain-like"/>
    <property type="match status" value="1"/>
</dbReference>
<evidence type="ECO:0000256" key="1">
    <source>
        <dbReference type="ARBA" id="ARBA00022793"/>
    </source>
</evidence>
<keyword evidence="6" id="KW-1185">Reference proteome</keyword>
<dbReference type="Gene3D" id="3.40.1670.10">
    <property type="entry name" value="UbiD C-terminal domain-like"/>
    <property type="match status" value="1"/>
</dbReference>
<organism evidence="5 6">
    <name type="scientific">Chimaeribacter californicus</name>
    <dbReference type="NCBI Taxonomy" id="2060067"/>
    <lineage>
        <taxon>Bacteria</taxon>
        <taxon>Pseudomonadati</taxon>
        <taxon>Pseudomonadota</taxon>
        <taxon>Gammaproteobacteria</taxon>
        <taxon>Enterobacterales</taxon>
        <taxon>Yersiniaceae</taxon>
        <taxon>Chimaeribacter</taxon>
    </lineage>
</organism>
<keyword evidence="1" id="KW-0456">Lyase</keyword>
<comment type="caution">
    <text evidence="5">The sequence shown here is derived from an EMBL/GenBank/DDBJ whole genome shotgun (WGS) entry which is preliminary data.</text>
</comment>
<dbReference type="Proteomes" id="UP000234240">
    <property type="component" value="Unassembled WGS sequence"/>
</dbReference>
<evidence type="ECO:0000313" key="5">
    <source>
        <dbReference type="EMBL" id="PLR40661.1"/>
    </source>
</evidence>
<dbReference type="SUPFAM" id="SSF50475">
    <property type="entry name" value="FMN-binding split barrel"/>
    <property type="match status" value="1"/>
</dbReference>
<accession>A0A2N5EDT4</accession>
<dbReference type="GO" id="GO:0016831">
    <property type="term" value="F:carboxy-lyase activity"/>
    <property type="evidence" value="ECO:0007669"/>
    <property type="project" value="UniProtKB-KW"/>
</dbReference>
<proteinExistence type="predicted"/>
<dbReference type="Pfam" id="PF01977">
    <property type="entry name" value="UbiD"/>
    <property type="match status" value="1"/>
</dbReference>
<dbReference type="InterPro" id="IPR049383">
    <property type="entry name" value="UbiD-like_N"/>
</dbReference>
<evidence type="ECO:0000259" key="4">
    <source>
        <dbReference type="Pfam" id="PF20696"/>
    </source>
</evidence>
<dbReference type="Pfam" id="PF20696">
    <property type="entry name" value="UbiD_C"/>
    <property type="match status" value="1"/>
</dbReference>
<feature type="domain" description="3-octaprenyl-4-hydroxybenzoate carboxy-lyase-like C-terminal" evidence="4">
    <location>
        <begin position="325"/>
        <end position="453"/>
    </location>
</feature>
<dbReference type="GO" id="GO:0005737">
    <property type="term" value="C:cytoplasm"/>
    <property type="evidence" value="ECO:0007669"/>
    <property type="project" value="TreeGrafter"/>
</dbReference>
<name>A0A2N5EDT4_9GAMM</name>
<dbReference type="PANTHER" id="PTHR30108">
    <property type="entry name" value="3-OCTAPRENYL-4-HYDROXYBENZOATE CARBOXY-LYASE-RELATED"/>
    <property type="match status" value="1"/>
</dbReference>